<evidence type="ECO:0000313" key="2">
    <source>
        <dbReference type="Proteomes" id="UP001211907"/>
    </source>
</evidence>
<reference evidence="1" key="1">
    <citation type="submission" date="2020-05" db="EMBL/GenBank/DDBJ databases">
        <title>Phylogenomic resolution of chytrid fungi.</title>
        <authorList>
            <person name="Stajich J.E."/>
            <person name="Amses K."/>
            <person name="Simmons R."/>
            <person name="Seto K."/>
            <person name="Myers J."/>
            <person name="Bonds A."/>
            <person name="Quandt C.A."/>
            <person name="Barry K."/>
            <person name="Liu P."/>
            <person name="Grigoriev I."/>
            <person name="Longcore J.E."/>
            <person name="James T.Y."/>
        </authorList>
    </citation>
    <scope>NUCLEOTIDE SEQUENCE</scope>
    <source>
        <strain evidence="1">JEL0513</strain>
    </source>
</reference>
<feature type="non-terminal residue" evidence="1">
    <location>
        <position position="506"/>
    </location>
</feature>
<evidence type="ECO:0000313" key="1">
    <source>
        <dbReference type="EMBL" id="KAJ3131059.1"/>
    </source>
</evidence>
<dbReference type="AlphaFoldDB" id="A0AAD5XIV3"/>
<keyword evidence="2" id="KW-1185">Reference proteome</keyword>
<sequence length="506" mass="56161">MAQNQSEKILAELNFNVTTGSELVEQLANVARMLDEQLFCARNAIIDSRVAETLRALTVAPASESATSLVVRTLKSGISNVAPATAIFQAGSFASSVNSSLSAALNCLNIIMDIVFDDDIRVAESNSDAETLVSVHVSLSFLLLVRLLCVRLVWTVGFLSSKIAPNILLNPDSGFLDLMDRVSDHLAIFRSSLESDNRPEMMLALDEATAINNSIIILVRLNTHKNIREESEISQEMVQSLEAYTQRRTTTLEQDPEYLESLIGIAWILRILNHKTGERTILIQTVKKIISRLQTISTPDAHNQSYTSHVFMKSLRLACLLQPSDGVAMLSTITTLAKISPHILSEIHLQSLRRVLAILAVDAQNRRRARAYARVLLITNKWDIVAAIVVGRCAVLGKKIWTRDVSINISLDEAADVEDIGIDNFQTTWNDSIDINEGGEEENYGEESFSVGEAEGVLEQLTKLLQVLNHENESDKFVLAEIITQLQMDKSISWILNDRKKILDLL</sequence>
<name>A0AAD5XIV3_9FUNG</name>
<organism evidence="1 2">
    <name type="scientific">Physocladia obscura</name>
    <dbReference type="NCBI Taxonomy" id="109957"/>
    <lineage>
        <taxon>Eukaryota</taxon>
        <taxon>Fungi</taxon>
        <taxon>Fungi incertae sedis</taxon>
        <taxon>Chytridiomycota</taxon>
        <taxon>Chytridiomycota incertae sedis</taxon>
        <taxon>Chytridiomycetes</taxon>
        <taxon>Chytridiales</taxon>
        <taxon>Chytriomycetaceae</taxon>
        <taxon>Physocladia</taxon>
    </lineage>
</organism>
<protein>
    <submittedName>
        <fullName evidence="1">Uncharacterized protein</fullName>
    </submittedName>
</protein>
<dbReference type="Proteomes" id="UP001211907">
    <property type="component" value="Unassembled WGS sequence"/>
</dbReference>
<comment type="caution">
    <text evidence="1">The sequence shown here is derived from an EMBL/GenBank/DDBJ whole genome shotgun (WGS) entry which is preliminary data.</text>
</comment>
<gene>
    <name evidence="1" type="ORF">HK100_006910</name>
</gene>
<dbReference type="EMBL" id="JADGJH010000322">
    <property type="protein sequence ID" value="KAJ3131059.1"/>
    <property type="molecule type" value="Genomic_DNA"/>
</dbReference>
<accession>A0AAD5XIV3</accession>
<proteinExistence type="predicted"/>